<evidence type="ECO:0000313" key="9">
    <source>
        <dbReference type="EMBL" id="EDQ86888.1"/>
    </source>
</evidence>
<dbReference type="GeneID" id="5893625"/>
<dbReference type="Pfam" id="PF10191">
    <property type="entry name" value="COG7"/>
    <property type="match status" value="1"/>
</dbReference>
<dbReference type="InterPro" id="IPR019335">
    <property type="entry name" value="COG7"/>
</dbReference>
<dbReference type="GO" id="GO:0007030">
    <property type="term" value="P:Golgi organization"/>
    <property type="evidence" value="ECO:0000318"/>
    <property type="project" value="GO_Central"/>
</dbReference>
<dbReference type="GO" id="GO:0000139">
    <property type="term" value="C:Golgi membrane"/>
    <property type="evidence" value="ECO:0007669"/>
    <property type="project" value="UniProtKB-SubCell"/>
</dbReference>
<dbReference type="GO" id="GO:0017119">
    <property type="term" value="C:Golgi transport complex"/>
    <property type="evidence" value="ECO:0000318"/>
    <property type="project" value="GO_Central"/>
</dbReference>
<dbReference type="EMBL" id="CH991563">
    <property type="protein sequence ID" value="EDQ86888.1"/>
    <property type="molecule type" value="Genomic_DNA"/>
</dbReference>
<evidence type="ECO:0000256" key="4">
    <source>
        <dbReference type="ARBA" id="ARBA00022448"/>
    </source>
</evidence>
<dbReference type="RefSeq" id="XP_001748433.1">
    <property type="nucleotide sequence ID" value="XM_001748381.1"/>
</dbReference>
<dbReference type="GO" id="GO:0006890">
    <property type="term" value="P:retrograde vesicle-mediated transport, Golgi to endoplasmic reticulum"/>
    <property type="evidence" value="ECO:0000318"/>
    <property type="project" value="GO_Central"/>
</dbReference>
<keyword evidence="7" id="KW-0472">Membrane</keyword>
<dbReference type="KEGG" id="mbr:MONBRDRAFT_33675"/>
<dbReference type="PANTHER" id="PTHR21443:SF0">
    <property type="entry name" value="CONSERVED OLIGOMERIC GOLGI COMPLEX SUBUNIT 7"/>
    <property type="match status" value="1"/>
</dbReference>
<dbReference type="STRING" id="81824.A9V6I0"/>
<evidence type="ECO:0000256" key="8">
    <source>
        <dbReference type="ARBA" id="ARBA00031345"/>
    </source>
</evidence>
<sequence>MASLLQLDTVKTRMAVTATAVQEAQNLSNLATQIDAALESTDVQEVASALLSLQRSVLVLGSDSDLGDHELQQQQLQALTARLRSLARPRLLEAIQRRDVAAAAATVTLFQDMALQDDAESAFQKAIEDGVQTQWTTLRTAEGPGGAIQAMIDELCANFHNDVEFVRTVFRTERPEERVSMAYSEALAQLQPSMKATFSELVDSAPGPFRLAEVARVRQHARRQLEHRAVSWPSLRPVLQTIGTYQDGFSSYMQADLAKLLLASNATGTDDEQAADADADAGEATDLVEEPESKAADLNERLRARCGDFIARWERFVPLALTVMQQLDERTCLPALLQAIAAVLDTWSQETSVMLDKANVLPELPATSGKSVVRSEDFHYAFSLVQHLGDCVAAVQGLEPKLSTVAASAVSAAEQTAAKAAAAGTMEHKHQAPDTLLGKTREVQRQMDVLKNKLYKNEPILGEAVARMTPLSNRMHRFALDYAVAPLQSDLKAYATQGNWTTIRLDDPKQAALPTPRISQIGEIILQMPQLMEPHFEMPGVKALMDCCTLDIFHVEGATEVDDRWVDALARRICNVVVEASFLLPNGVPADGRKQLAADFDYVCNVLTAFDATPAPALIYLVQLLGQDKVEESAQSRASEVPDGKAILQLIHRLRKN</sequence>
<organism evidence="9 10">
    <name type="scientific">Monosiga brevicollis</name>
    <name type="common">Choanoflagellate</name>
    <dbReference type="NCBI Taxonomy" id="81824"/>
    <lineage>
        <taxon>Eukaryota</taxon>
        <taxon>Choanoflagellata</taxon>
        <taxon>Craspedida</taxon>
        <taxon>Salpingoecidae</taxon>
        <taxon>Monosiga</taxon>
    </lineage>
</organism>
<evidence type="ECO:0000256" key="5">
    <source>
        <dbReference type="ARBA" id="ARBA00022927"/>
    </source>
</evidence>
<dbReference type="AlphaFoldDB" id="A9V6I0"/>
<dbReference type="InParanoid" id="A9V6I0"/>
<evidence type="ECO:0000256" key="3">
    <source>
        <dbReference type="ARBA" id="ARBA00020984"/>
    </source>
</evidence>
<comment type="subcellular location">
    <subcellularLocation>
        <location evidence="1">Golgi apparatus membrane</location>
        <topology evidence="1">Peripheral membrane protein</topology>
    </subcellularLocation>
</comment>
<keyword evidence="5" id="KW-0653">Protein transport</keyword>
<dbReference type="OMA" id="STCQARH"/>
<evidence type="ECO:0000256" key="2">
    <source>
        <dbReference type="ARBA" id="ARBA00005831"/>
    </source>
</evidence>
<gene>
    <name evidence="9" type="ORF">MONBRDRAFT_33675</name>
</gene>
<protein>
    <recommendedName>
        <fullName evidence="3">Conserved oligomeric Golgi complex subunit 7</fullName>
    </recommendedName>
    <alternativeName>
        <fullName evidence="8">Component of oligomeric Golgi complex 7</fullName>
    </alternativeName>
</protein>
<dbReference type="Proteomes" id="UP000001357">
    <property type="component" value="Unassembled WGS sequence"/>
</dbReference>
<name>A9V6I0_MONBE</name>
<keyword evidence="6" id="KW-0333">Golgi apparatus</keyword>
<dbReference type="PANTHER" id="PTHR21443">
    <property type="entry name" value="CONSERVED OLIGOMERIC GOLGI COMPLEX COMPONENT 7"/>
    <property type="match status" value="1"/>
</dbReference>
<reference evidence="9 10" key="1">
    <citation type="journal article" date="2008" name="Nature">
        <title>The genome of the choanoflagellate Monosiga brevicollis and the origin of metazoans.</title>
        <authorList>
            <consortium name="JGI Sequencing"/>
            <person name="King N."/>
            <person name="Westbrook M.J."/>
            <person name="Young S.L."/>
            <person name="Kuo A."/>
            <person name="Abedin M."/>
            <person name="Chapman J."/>
            <person name="Fairclough S."/>
            <person name="Hellsten U."/>
            <person name="Isogai Y."/>
            <person name="Letunic I."/>
            <person name="Marr M."/>
            <person name="Pincus D."/>
            <person name="Putnam N."/>
            <person name="Rokas A."/>
            <person name="Wright K.J."/>
            <person name="Zuzow R."/>
            <person name="Dirks W."/>
            <person name="Good M."/>
            <person name="Goodstein D."/>
            <person name="Lemons D."/>
            <person name="Li W."/>
            <person name="Lyons J.B."/>
            <person name="Morris A."/>
            <person name="Nichols S."/>
            <person name="Richter D.J."/>
            <person name="Salamov A."/>
            <person name="Bork P."/>
            <person name="Lim W.A."/>
            <person name="Manning G."/>
            <person name="Miller W.T."/>
            <person name="McGinnis W."/>
            <person name="Shapiro H."/>
            <person name="Tjian R."/>
            <person name="Grigoriev I.V."/>
            <person name="Rokhsar D."/>
        </authorList>
    </citation>
    <scope>NUCLEOTIDE SEQUENCE [LARGE SCALE GENOMIC DNA]</scope>
    <source>
        <strain evidence="10">MX1 / ATCC 50154</strain>
    </source>
</reference>
<keyword evidence="4" id="KW-0813">Transport</keyword>
<accession>A9V6I0</accession>
<dbReference type="eggNOG" id="KOG4182">
    <property type="taxonomic scope" value="Eukaryota"/>
</dbReference>
<evidence type="ECO:0000256" key="6">
    <source>
        <dbReference type="ARBA" id="ARBA00023034"/>
    </source>
</evidence>
<comment type="similarity">
    <text evidence="2">Belongs to the COG7 family.</text>
</comment>
<proteinExistence type="inferred from homology"/>
<evidence type="ECO:0000313" key="10">
    <source>
        <dbReference type="Proteomes" id="UP000001357"/>
    </source>
</evidence>
<evidence type="ECO:0000256" key="7">
    <source>
        <dbReference type="ARBA" id="ARBA00023136"/>
    </source>
</evidence>
<dbReference type="GO" id="GO:0006886">
    <property type="term" value="P:intracellular protein transport"/>
    <property type="evidence" value="ECO:0007669"/>
    <property type="project" value="InterPro"/>
</dbReference>
<keyword evidence="10" id="KW-1185">Reference proteome</keyword>
<evidence type="ECO:0000256" key="1">
    <source>
        <dbReference type="ARBA" id="ARBA00004395"/>
    </source>
</evidence>
<dbReference type="FunCoup" id="A9V6I0">
    <property type="interactions" value="941"/>
</dbReference>